<name>A7F3A1_SCLS1</name>
<proteinExistence type="predicted"/>
<accession>A7F3A1</accession>
<dbReference type="EMBL" id="CH476640">
    <property type="protein sequence ID" value="EDN97222.1"/>
    <property type="molecule type" value="Genomic_DNA"/>
</dbReference>
<gene>
    <name evidence="1" type="ORF">SS1G_11747</name>
</gene>
<protein>
    <submittedName>
        <fullName evidence="1">Uncharacterized protein</fullName>
    </submittedName>
</protein>
<organism evidence="1 2">
    <name type="scientific">Sclerotinia sclerotiorum (strain ATCC 18683 / 1980 / Ss-1)</name>
    <name type="common">White mold</name>
    <name type="synonym">Whetzelinia sclerotiorum</name>
    <dbReference type="NCBI Taxonomy" id="665079"/>
    <lineage>
        <taxon>Eukaryota</taxon>
        <taxon>Fungi</taxon>
        <taxon>Dikarya</taxon>
        <taxon>Ascomycota</taxon>
        <taxon>Pezizomycotina</taxon>
        <taxon>Leotiomycetes</taxon>
        <taxon>Helotiales</taxon>
        <taxon>Sclerotiniaceae</taxon>
        <taxon>Sclerotinia</taxon>
    </lineage>
</organism>
<dbReference type="RefSeq" id="XP_001586718.1">
    <property type="nucleotide sequence ID" value="XM_001586668.1"/>
</dbReference>
<evidence type="ECO:0000313" key="1">
    <source>
        <dbReference type="EMBL" id="EDN97222.1"/>
    </source>
</evidence>
<keyword evidence="2" id="KW-1185">Reference proteome</keyword>
<reference evidence="2" key="1">
    <citation type="journal article" date="2011" name="PLoS Genet.">
        <title>Genomic analysis of the necrotrophic fungal pathogens Sclerotinia sclerotiorum and Botrytis cinerea.</title>
        <authorList>
            <person name="Amselem J."/>
            <person name="Cuomo C.A."/>
            <person name="van Kan J.A."/>
            <person name="Viaud M."/>
            <person name="Benito E.P."/>
            <person name="Couloux A."/>
            <person name="Coutinho P.M."/>
            <person name="de Vries R.P."/>
            <person name="Dyer P.S."/>
            <person name="Fillinger S."/>
            <person name="Fournier E."/>
            <person name="Gout L."/>
            <person name="Hahn M."/>
            <person name="Kohn L."/>
            <person name="Lapalu N."/>
            <person name="Plummer K.M."/>
            <person name="Pradier J.M."/>
            <person name="Quevillon E."/>
            <person name="Sharon A."/>
            <person name="Simon A."/>
            <person name="ten Have A."/>
            <person name="Tudzynski B."/>
            <person name="Tudzynski P."/>
            <person name="Wincker P."/>
            <person name="Andrew M."/>
            <person name="Anthouard V."/>
            <person name="Beever R.E."/>
            <person name="Beffa R."/>
            <person name="Benoit I."/>
            <person name="Bouzid O."/>
            <person name="Brault B."/>
            <person name="Chen Z."/>
            <person name="Choquer M."/>
            <person name="Collemare J."/>
            <person name="Cotton P."/>
            <person name="Danchin E.G."/>
            <person name="Da Silva C."/>
            <person name="Gautier A."/>
            <person name="Giraud C."/>
            <person name="Giraud T."/>
            <person name="Gonzalez C."/>
            <person name="Grossetete S."/>
            <person name="Guldener U."/>
            <person name="Henrissat B."/>
            <person name="Howlett B.J."/>
            <person name="Kodira C."/>
            <person name="Kretschmer M."/>
            <person name="Lappartient A."/>
            <person name="Leroch M."/>
            <person name="Levis C."/>
            <person name="Mauceli E."/>
            <person name="Neuveglise C."/>
            <person name="Oeser B."/>
            <person name="Pearson M."/>
            <person name="Poulain J."/>
            <person name="Poussereau N."/>
            <person name="Quesneville H."/>
            <person name="Rascle C."/>
            <person name="Schumacher J."/>
            <person name="Segurens B."/>
            <person name="Sexton A."/>
            <person name="Silva E."/>
            <person name="Sirven C."/>
            <person name="Soanes D.M."/>
            <person name="Talbot N.J."/>
            <person name="Templeton M."/>
            <person name="Yandava C."/>
            <person name="Yarden O."/>
            <person name="Zeng Q."/>
            <person name="Rollins J.A."/>
            <person name="Lebrun M.H."/>
            <person name="Dickman M."/>
        </authorList>
    </citation>
    <scope>NUCLEOTIDE SEQUENCE [LARGE SCALE GENOMIC DNA]</scope>
    <source>
        <strain evidence="2">ATCC 18683 / 1980 / Ss-1</strain>
    </source>
</reference>
<dbReference type="InParanoid" id="A7F3A1"/>
<evidence type="ECO:0000313" key="2">
    <source>
        <dbReference type="Proteomes" id="UP000001312"/>
    </source>
</evidence>
<dbReference type="KEGG" id="ssl:SS1G_11747"/>
<dbReference type="Proteomes" id="UP000001312">
    <property type="component" value="Unassembled WGS sequence"/>
</dbReference>
<dbReference type="AlphaFoldDB" id="A7F3A1"/>
<sequence>MPSFCEAKPKRKNHYNNITKMPALANVTHVPMELMELITNMINTPKDEYKCRAQL</sequence>
<dbReference type="GeneID" id="5483060"/>